<organism evidence="3 4">
    <name type="scientific">Schizosaccharomyces osmophilus</name>
    <dbReference type="NCBI Taxonomy" id="2545709"/>
    <lineage>
        <taxon>Eukaryota</taxon>
        <taxon>Fungi</taxon>
        <taxon>Dikarya</taxon>
        <taxon>Ascomycota</taxon>
        <taxon>Taphrinomycotina</taxon>
        <taxon>Schizosaccharomycetes</taxon>
        <taxon>Schizosaccharomycetales</taxon>
        <taxon>Schizosaccharomycetaceae</taxon>
        <taxon>Schizosaccharomyces</taxon>
    </lineage>
</organism>
<accession>A0AAE9W7S1</accession>
<evidence type="ECO:0000313" key="4">
    <source>
        <dbReference type="Proteomes" id="UP001212411"/>
    </source>
</evidence>
<dbReference type="GO" id="GO:0016255">
    <property type="term" value="P:attachment of GPI anchor to protein"/>
    <property type="evidence" value="ECO:0007669"/>
    <property type="project" value="InterPro"/>
</dbReference>
<dbReference type="GO" id="GO:0042765">
    <property type="term" value="C:GPI-anchor transamidase complex"/>
    <property type="evidence" value="ECO:0007669"/>
    <property type="project" value="InterPro"/>
</dbReference>
<dbReference type="Proteomes" id="UP001212411">
    <property type="component" value="Chromosome 1"/>
</dbReference>
<evidence type="ECO:0000256" key="2">
    <source>
        <dbReference type="SAM" id="SignalP"/>
    </source>
</evidence>
<evidence type="ECO:0000256" key="1">
    <source>
        <dbReference type="SAM" id="Phobius"/>
    </source>
</evidence>
<name>A0AAE9W7S1_9SCHI</name>
<dbReference type="GeneID" id="80874021"/>
<evidence type="ECO:0000313" key="3">
    <source>
        <dbReference type="EMBL" id="WBW71385.1"/>
    </source>
</evidence>
<gene>
    <name evidence="3" type="primary">gpi16</name>
    <name evidence="3" type="ORF">SOMG_00538</name>
</gene>
<dbReference type="RefSeq" id="XP_056035628.1">
    <property type="nucleotide sequence ID" value="XM_056179332.1"/>
</dbReference>
<keyword evidence="4" id="KW-1185">Reference proteome</keyword>
<dbReference type="AlphaFoldDB" id="A0AAE9W7S1"/>
<keyword evidence="1" id="KW-0472">Membrane</keyword>
<sequence length="548" mass="63051">MRLCEFVLVFLFSLFSLGYASLNEEYNERLYLENLSNRHTYASFTFEIDTKTNKENGYAFSERNYQFFPLSLARTMKDQKAMDLHVRATRGRWDYGFWKQPPDNGFHSGGSGFEVWASFIDDQDIDSWYKLTSQLSGLFCFSSNNIDDLNTYQPLLSFVPSSFTTSHSRYFASLPQESVCTENLSSLLKFLPCKNRAGIASLLDSHLLFDTDWYSLSIDIVPNLVDDLSSMKLIVKIQTVIDVERTNRRKDRIRFPPPPEFCGDDITHDPLRCLTATYTSSFHTLEDLFHKSLETRCPFSSSESDIYVKNSSNSVVGYPLQMVEEISIPVLLEKRPEFPVFVERSLTNSGNHWGGIVSTFTNPSDDSYSIVYFERLPWYARVYLHTMKITVNDKPVSSNEFFQDQVYQPSKDRKAGTMIESRFTIHAHSSVVMSYDIEKTTLRLQEYPPDANRGYDLPPSIVSVFSRDDVEICQLRTSALLMFIPTPDFSMPYNVIILTSTVMALTFGGSFNFLTRKIVPVSELPKSQKPSLLRRLRSKLKRKDRDSN</sequence>
<dbReference type="InterPro" id="IPR007245">
    <property type="entry name" value="PIG-T"/>
</dbReference>
<protein>
    <submittedName>
        <fullName evidence="3">Pig-T, Gpi16</fullName>
    </submittedName>
</protein>
<feature type="transmembrane region" description="Helical" evidence="1">
    <location>
        <begin position="491"/>
        <end position="514"/>
    </location>
</feature>
<dbReference type="KEGG" id="som:SOMG_00538"/>
<keyword evidence="1" id="KW-0812">Transmembrane</keyword>
<dbReference type="EMBL" id="CP115611">
    <property type="protein sequence ID" value="WBW71385.1"/>
    <property type="molecule type" value="Genomic_DNA"/>
</dbReference>
<proteinExistence type="predicted"/>
<feature type="chain" id="PRO_5042220824" evidence="2">
    <location>
        <begin position="21"/>
        <end position="548"/>
    </location>
</feature>
<keyword evidence="2" id="KW-0732">Signal</keyword>
<dbReference type="Pfam" id="PF04113">
    <property type="entry name" value="Gpi16"/>
    <property type="match status" value="1"/>
</dbReference>
<feature type="signal peptide" evidence="2">
    <location>
        <begin position="1"/>
        <end position="20"/>
    </location>
</feature>
<dbReference type="PANTHER" id="PTHR12959:SF11">
    <property type="entry name" value="GPI TRANSAMIDASE COMPONENT PIG-T"/>
    <property type="match status" value="1"/>
</dbReference>
<reference evidence="3 4" key="1">
    <citation type="journal article" date="2023" name="G3 (Bethesda)">
        <title>A high-quality reference genome for the fission yeast Schizosaccharomyces osmophilus.</title>
        <authorList>
            <person name="Jia G.S."/>
            <person name="Zhang W.C."/>
            <person name="Liang Y."/>
            <person name="Liu X.H."/>
            <person name="Rhind N."/>
            <person name="Pidoux A."/>
            <person name="Brysch-Herzberg M."/>
            <person name="Du L.L."/>
        </authorList>
    </citation>
    <scope>NUCLEOTIDE SEQUENCE [LARGE SCALE GENOMIC DNA]</scope>
    <source>
        <strain evidence="3 4">CBS 15793</strain>
    </source>
</reference>
<dbReference type="PANTHER" id="PTHR12959">
    <property type="entry name" value="GPI TRANSAMIDASE COMPONENT PIG-T-RELATED"/>
    <property type="match status" value="1"/>
</dbReference>
<keyword evidence="1" id="KW-1133">Transmembrane helix</keyword>